<proteinExistence type="predicted"/>
<protein>
    <submittedName>
        <fullName evidence="1">Uncharacterized protein</fullName>
    </submittedName>
</protein>
<gene>
    <name evidence="1" type="ORF">Tci_003152</name>
</gene>
<organism evidence="1">
    <name type="scientific">Tanacetum cinerariifolium</name>
    <name type="common">Dalmatian daisy</name>
    <name type="synonym">Chrysanthemum cinerariifolium</name>
    <dbReference type="NCBI Taxonomy" id="118510"/>
    <lineage>
        <taxon>Eukaryota</taxon>
        <taxon>Viridiplantae</taxon>
        <taxon>Streptophyta</taxon>
        <taxon>Embryophyta</taxon>
        <taxon>Tracheophyta</taxon>
        <taxon>Spermatophyta</taxon>
        <taxon>Magnoliopsida</taxon>
        <taxon>eudicotyledons</taxon>
        <taxon>Gunneridae</taxon>
        <taxon>Pentapetalae</taxon>
        <taxon>asterids</taxon>
        <taxon>campanulids</taxon>
        <taxon>Asterales</taxon>
        <taxon>Asteraceae</taxon>
        <taxon>Asteroideae</taxon>
        <taxon>Anthemideae</taxon>
        <taxon>Anthemidinae</taxon>
        <taxon>Tanacetum</taxon>
    </lineage>
</organism>
<accession>A0A6L2J677</accession>
<name>A0A6L2J677_TANCI</name>
<dbReference type="EMBL" id="BKCJ010000225">
    <property type="protein sequence ID" value="GEU31174.1"/>
    <property type="molecule type" value="Genomic_DNA"/>
</dbReference>
<evidence type="ECO:0000313" key="1">
    <source>
        <dbReference type="EMBL" id="GEU31174.1"/>
    </source>
</evidence>
<comment type="caution">
    <text evidence="1">The sequence shown here is derived from an EMBL/GenBank/DDBJ whole genome shotgun (WGS) entry which is preliminary data.</text>
</comment>
<sequence>MSRVPIDRAALNEYMAVWFCAAVPDTVKLHAMVVHCCTLVQEAIYSLHRVIDHLEEVKDCLTVGWLERLEENHDEEPKCLEMVNALVDKLDTLVHKKEKDVMYDYILSEGKYRIHTGEVVVFGVVGVAVSASITSGSLLVVVDNDRLGGFAIWVDGDGSGFNTLNGGSHRTSVGGAGNDSIAFWKTVSRTKSCLLEVLRLSKWNWKVWVVPSSCFRD</sequence>
<dbReference type="AlphaFoldDB" id="A0A6L2J677"/>
<reference evidence="1" key="1">
    <citation type="journal article" date="2019" name="Sci. Rep.">
        <title>Draft genome of Tanacetum cinerariifolium, the natural source of mosquito coil.</title>
        <authorList>
            <person name="Yamashiro T."/>
            <person name="Shiraishi A."/>
            <person name="Satake H."/>
            <person name="Nakayama K."/>
        </authorList>
    </citation>
    <scope>NUCLEOTIDE SEQUENCE</scope>
</reference>